<sequence length="221" mass="22824">MAAGCCNGGCSSAKPPVDKIYRRVLWTALAINSGMFLTELAASAAADSVSLLADSVDFLADAANYAISLLVLGMALRWRARAALLKGVSLGAVGLLVAFQTAWNAFNQTVPEAGIMGAVGALALAANIACALLLYFHREGDSNRRSVWICSRNDAIANLAVMAAALGVFGTGTGWPDIAVAAIMATLAVWGAAQIIRHAREELAGIASAMPAEKIHNVPAE</sequence>
<feature type="transmembrane region" description="Helical" evidence="5">
    <location>
        <begin position="178"/>
        <end position="196"/>
    </location>
</feature>
<dbReference type="SUPFAM" id="SSF161111">
    <property type="entry name" value="Cation efflux protein transmembrane domain-like"/>
    <property type="match status" value="1"/>
</dbReference>
<evidence type="ECO:0000256" key="3">
    <source>
        <dbReference type="ARBA" id="ARBA00022989"/>
    </source>
</evidence>
<accession>A0ABX7B461</accession>
<evidence type="ECO:0000256" key="5">
    <source>
        <dbReference type="SAM" id="Phobius"/>
    </source>
</evidence>
<evidence type="ECO:0000259" key="6">
    <source>
        <dbReference type="Pfam" id="PF01545"/>
    </source>
</evidence>
<dbReference type="Gene3D" id="1.20.1510.10">
    <property type="entry name" value="Cation efflux protein transmembrane domain"/>
    <property type="match status" value="1"/>
</dbReference>
<evidence type="ECO:0000256" key="4">
    <source>
        <dbReference type="ARBA" id="ARBA00023136"/>
    </source>
</evidence>
<feature type="transmembrane region" description="Helical" evidence="5">
    <location>
        <begin position="155"/>
        <end position="172"/>
    </location>
</feature>
<dbReference type="Proteomes" id="UP000595197">
    <property type="component" value="Chromosome"/>
</dbReference>
<feature type="transmembrane region" description="Helical" evidence="5">
    <location>
        <begin position="115"/>
        <end position="135"/>
    </location>
</feature>
<feature type="transmembrane region" description="Helical" evidence="5">
    <location>
        <begin position="83"/>
        <end position="103"/>
    </location>
</feature>
<reference evidence="7" key="1">
    <citation type="submission" date="2021-02" db="EMBL/GenBank/DDBJ databases">
        <title>Skermanella TT6 skin isolate.</title>
        <authorList>
            <person name="Lee K."/>
            <person name="Ganzorig M."/>
        </authorList>
    </citation>
    <scope>NUCLEOTIDE SEQUENCE</scope>
    <source>
        <strain evidence="7">TT6</strain>
    </source>
</reference>
<protein>
    <submittedName>
        <fullName evidence="7">Cation transporter</fullName>
    </submittedName>
</protein>
<feature type="domain" description="Cation efflux protein transmembrane" evidence="6">
    <location>
        <begin position="25"/>
        <end position="203"/>
    </location>
</feature>
<evidence type="ECO:0000313" key="7">
    <source>
        <dbReference type="EMBL" id="QQP89126.1"/>
    </source>
</evidence>
<evidence type="ECO:0000256" key="2">
    <source>
        <dbReference type="ARBA" id="ARBA00022692"/>
    </source>
</evidence>
<dbReference type="InterPro" id="IPR027469">
    <property type="entry name" value="Cation_efflux_TMD_sf"/>
</dbReference>
<keyword evidence="2 5" id="KW-0812">Transmembrane</keyword>
<name>A0ABX7B461_9PROT</name>
<evidence type="ECO:0000313" key="8">
    <source>
        <dbReference type="Proteomes" id="UP000595197"/>
    </source>
</evidence>
<feature type="transmembrane region" description="Helical" evidence="5">
    <location>
        <begin position="24"/>
        <end position="46"/>
    </location>
</feature>
<proteinExistence type="predicted"/>
<comment type="subcellular location">
    <subcellularLocation>
        <location evidence="1">Membrane</location>
        <topology evidence="1">Multi-pass membrane protein</topology>
    </subcellularLocation>
</comment>
<keyword evidence="4 5" id="KW-0472">Membrane</keyword>
<evidence type="ECO:0000256" key="1">
    <source>
        <dbReference type="ARBA" id="ARBA00004141"/>
    </source>
</evidence>
<dbReference type="Pfam" id="PF01545">
    <property type="entry name" value="Cation_efflux"/>
    <property type="match status" value="1"/>
</dbReference>
<gene>
    <name evidence="7" type="ORF">IGS68_24535</name>
</gene>
<keyword evidence="3 5" id="KW-1133">Transmembrane helix</keyword>
<organism evidence="7 8">
    <name type="scientific">Skermanella cutis</name>
    <dbReference type="NCBI Taxonomy" id="2775420"/>
    <lineage>
        <taxon>Bacteria</taxon>
        <taxon>Pseudomonadati</taxon>
        <taxon>Pseudomonadota</taxon>
        <taxon>Alphaproteobacteria</taxon>
        <taxon>Rhodospirillales</taxon>
        <taxon>Azospirillaceae</taxon>
        <taxon>Skermanella</taxon>
    </lineage>
</organism>
<dbReference type="InterPro" id="IPR058533">
    <property type="entry name" value="Cation_efflux_TM"/>
</dbReference>
<keyword evidence="8" id="KW-1185">Reference proteome</keyword>
<dbReference type="EMBL" id="CP067420">
    <property type="protein sequence ID" value="QQP89126.1"/>
    <property type="molecule type" value="Genomic_DNA"/>
</dbReference>
<feature type="transmembrane region" description="Helical" evidence="5">
    <location>
        <begin position="58"/>
        <end position="76"/>
    </location>
</feature>